<evidence type="ECO:0000313" key="16">
    <source>
        <dbReference type="EnsemblMetazoa" id="AFAF006186-PA"/>
    </source>
</evidence>
<keyword evidence="9" id="KW-0653">Protein transport</keyword>
<dbReference type="Proteomes" id="UP000075886">
    <property type="component" value="Unassembled WGS sequence"/>
</dbReference>
<accession>A0A182QAA5</accession>
<evidence type="ECO:0000256" key="12">
    <source>
        <dbReference type="ARBA" id="ARBA00023212"/>
    </source>
</evidence>
<keyword evidence="17" id="KW-1185">Reference proteome</keyword>
<dbReference type="VEuPathDB" id="VectorBase:AFAF006186"/>
<evidence type="ECO:0000256" key="4">
    <source>
        <dbReference type="ARBA" id="ARBA00010956"/>
    </source>
</evidence>
<evidence type="ECO:0000256" key="13">
    <source>
        <dbReference type="ARBA" id="ARBA00023329"/>
    </source>
</evidence>
<sequence>KYAKYNRTDQADWAACATGNVGDGGVKTTVALIAGGVSVTFEEILKTFNAPISKDQAWVLIYQASRTYKTLVQQPECRLCDLRLSLHLHQVHLQKDVSCIVTARTDKELCFPSTQKKPKKGPIPKFQEHQLKS</sequence>
<dbReference type="EnsemblMetazoa" id="AFAF006186-RA">
    <property type="protein sequence ID" value="AFAF006186-PA"/>
    <property type="gene ID" value="AFAF006186"/>
</dbReference>
<feature type="region of interest" description="Disordered" evidence="14">
    <location>
        <begin position="113"/>
        <end position="133"/>
    </location>
</feature>
<evidence type="ECO:0000256" key="10">
    <source>
        <dbReference type="ARBA" id="ARBA00023136"/>
    </source>
</evidence>
<keyword evidence="13" id="KW-0968">Cytoplasmic vesicle</keyword>
<dbReference type="GO" id="GO:0008017">
    <property type="term" value="F:microtubule binding"/>
    <property type="evidence" value="ECO:0007669"/>
    <property type="project" value="TreeGrafter"/>
</dbReference>
<feature type="domain" description="KIND" evidence="15">
    <location>
        <begin position="39"/>
        <end position="133"/>
    </location>
</feature>
<dbReference type="GO" id="GO:0045010">
    <property type="term" value="P:actin nucleation"/>
    <property type="evidence" value="ECO:0007669"/>
    <property type="project" value="InterPro"/>
</dbReference>
<keyword evidence="6" id="KW-1003">Cell membrane</keyword>
<dbReference type="PANTHER" id="PTHR21345:SF3">
    <property type="entry name" value="PROTEIN SPIRE"/>
    <property type="match status" value="1"/>
</dbReference>
<evidence type="ECO:0000256" key="7">
    <source>
        <dbReference type="ARBA" id="ARBA00022490"/>
    </source>
</evidence>
<evidence type="ECO:0000259" key="15">
    <source>
        <dbReference type="PROSITE" id="PS51377"/>
    </source>
</evidence>
<dbReference type="EMBL" id="AXCN02002319">
    <property type="status" value="NOT_ANNOTATED_CDS"/>
    <property type="molecule type" value="Genomic_DNA"/>
</dbReference>
<dbReference type="GO" id="GO:0005886">
    <property type="term" value="C:plasma membrane"/>
    <property type="evidence" value="ECO:0007669"/>
    <property type="project" value="UniProtKB-SubCell"/>
</dbReference>
<proteinExistence type="inferred from homology"/>
<keyword evidence="8" id="KW-0677">Repeat</keyword>
<dbReference type="GO" id="GO:0051295">
    <property type="term" value="P:establishment of meiotic spindle localization"/>
    <property type="evidence" value="ECO:0007669"/>
    <property type="project" value="TreeGrafter"/>
</dbReference>
<comment type="similarity">
    <text evidence="4">Belongs to the spire family.</text>
</comment>
<dbReference type="PROSITE" id="PS51377">
    <property type="entry name" value="KIND"/>
    <property type="match status" value="1"/>
</dbReference>
<dbReference type="GO" id="GO:0030041">
    <property type="term" value="P:actin filament polymerization"/>
    <property type="evidence" value="ECO:0007669"/>
    <property type="project" value="TreeGrafter"/>
</dbReference>
<evidence type="ECO:0000256" key="5">
    <source>
        <dbReference type="ARBA" id="ARBA00022448"/>
    </source>
</evidence>
<evidence type="ECO:0000256" key="8">
    <source>
        <dbReference type="ARBA" id="ARBA00022737"/>
    </source>
</evidence>
<comment type="subcellular location">
    <subcellularLocation>
        <location evidence="3">Cell membrane</location>
        <topology evidence="3">Peripheral membrane protein</topology>
        <orientation evidence="3">Cytoplasmic side</orientation>
    </subcellularLocation>
    <subcellularLocation>
        <location evidence="2">Cytoplasm</location>
        <location evidence="2">Cytoskeleton</location>
    </subcellularLocation>
    <subcellularLocation>
        <location evidence="1">Cytoplasmic vesicle membrane</location>
        <topology evidence="1">Peripheral membrane protein</topology>
        <orientation evidence="1">Cytoplasmic side</orientation>
    </subcellularLocation>
</comment>
<dbReference type="GO" id="GO:0003779">
    <property type="term" value="F:actin binding"/>
    <property type="evidence" value="ECO:0007669"/>
    <property type="project" value="UniProtKB-KW"/>
</dbReference>
<dbReference type="InterPro" id="IPR011019">
    <property type="entry name" value="KIND_dom"/>
</dbReference>
<evidence type="ECO:0000256" key="11">
    <source>
        <dbReference type="ARBA" id="ARBA00023203"/>
    </source>
</evidence>
<evidence type="ECO:0000256" key="6">
    <source>
        <dbReference type="ARBA" id="ARBA00022475"/>
    </source>
</evidence>
<dbReference type="GO" id="GO:0015031">
    <property type="term" value="P:protein transport"/>
    <property type="evidence" value="ECO:0007669"/>
    <property type="project" value="UniProtKB-KW"/>
</dbReference>
<dbReference type="GO" id="GO:0005856">
    <property type="term" value="C:cytoskeleton"/>
    <property type="evidence" value="ECO:0007669"/>
    <property type="project" value="UniProtKB-SubCell"/>
</dbReference>
<protein>
    <recommendedName>
        <fullName evidence="15">KIND domain-containing protein</fullName>
    </recommendedName>
</protein>
<evidence type="ECO:0000256" key="14">
    <source>
        <dbReference type="SAM" id="MobiDB-lite"/>
    </source>
</evidence>
<dbReference type="Gene3D" id="1.10.510.10">
    <property type="entry name" value="Transferase(Phosphotransferase) domain 1"/>
    <property type="match status" value="1"/>
</dbReference>
<keyword evidence="12" id="KW-0206">Cytoskeleton</keyword>
<keyword evidence="11" id="KW-0009">Actin-binding</keyword>
<evidence type="ECO:0000256" key="3">
    <source>
        <dbReference type="ARBA" id="ARBA00004413"/>
    </source>
</evidence>
<dbReference type="InterPro" id="IPR029901">
    <property type="entry name" value="Spire"/>
</dbReference>
<reference evidence="16" key="2">
    <citation type="submission" date="2020-05" db="UniProtKB">
        <authorList>
            <consortium name="EnsemblMetazoa"/>
        </authorList>
    </citation>
    <scope>IDENTIFICATION</scope>
    <source>
        <strain evidence="16">FAR1</strain>
    </source>
</reference>
<evidence type="ECO:0000256" key="2">
    <source>
        <dbReference type="ARBA" id="ARBA00004245"/>
    </source>
</evidence>
<dbReference type="AlphaFoldDB" id="A0A182QAA5"/>
<dbReference type="PANTHER" id="PTHR21345">
    <property type="entry name" value="SPIRE"/>
    <property type="match status" value="1"/>
</dbReference>
<evidence type="ECO:0000313" key="17">
    <source>
        <dbReference type="Proteomes" id="UP000075886"/>
    </source>
</evidence>
<evidence type="ECO:0000256" key="9">
    <source>
        <dbReference type="ARBA" id="ARBA00022927"/>
    </source>
</evidence>
<dbReference type="GO" id="GO:0030659">
    <property type="term" value="C:cytoplasmic vesicle membrane"/>
    <property type="evidence" value="ECO:0007669"/>
    <property type="project" value="UniProtKB-SubCell"/>
</dbReference>
<reference evidence="17" key="1">
    <citation type="submission" date="2014-01" db="EMBL/GenBank/DDBJ databases">
        <title>The Genome Sequence of Anopheles farauti FAR1 (V2).</title>
        <authorList>
            <consortium name="The Broad Institute Genomics Platform"/>
            <person name="Neafsey D.E."/>
            <person name="Besansky N."/>
            <person name="Howell P."/>
            <person name="Walton C."/>
            <person name="Young S.K."/>
            <person name="Zeng Q."/>
            <person name="Gargeya S."/>
            <person name="Fitzgerald M."/>
            <person name="Haas B."/>
            <person name="Abouelleil A."/>
            <person name="Allen A.W."/>
            <person name="Alvarado L."/>
            <person name="Arachchi H.M."/>
            <person name="Berlin A.M."/>
            <person name="Chapman S.B."/>
            <person name="Gainer-Dewar J."/>
            <person name="Goldberg J."/>
            <person name="Griggs A."/>
            <person name="Gujja S."/>
            <person name="Hansen M."/>
            <person name="Howarth C."/>
            <person name="Imamovic A."/>
            <person name="Ireland A."/>
            <person name="Larimer J."/>
            <person name="McCowan C."/>
            <person name="Murphy C."/>
            <person name="Pearson M."/>
            <person name="Poon T.W."/>
            <person name="Priest M."/>
            <person name="Roberts A."/>
            <person name="Saif S."/>
            <person name="Shea T."/>
            <person name="Sisk P."/>
            <person name="Sykes S."/>
            <person name="Wortman J."/>
            <person name="Nusbaum C."/>
            <person name="Birren B."/>
        </authorList>
    </citation>
    <scope>NUCLEOTIDE SEQUENCE [LARGE SCALE GENOMIC DNA]</scope>
    <source>
        <strain evidence="17">FAR1</strain>
    </source>
</reference>
<name>A0A182QAA5_9DIPT</name>
<organism evidence="16 17">
    <name type="scientific">Anopheles farauti</name>
    <dbReference type="NCBI Taxonomy" id="69004"/>
    <lineage>
        <taxon>Eukaryota</taxon>
        <taxon>Metazoa</taxon>
        <taxon>Ecdysozoa</taxon>
        <taxon>Arthropoda</taxon>
        <taxon>Hexapoda</taxon>
        <taxon>Insecta</taxon>
        <taxon>Pterygota</taxon>
        <taxon>Neoptera</taxon>
        <taxon>Endopterygota</taxon>
        <taxon>Diptera</taxon>
        <taxon>Nematocera</taxon>
        <taxon>Culicoidea</taxon>
        <taxon>Culicidae</taxon>
        <taxon>Anophelinae</taxon>
        <taxon>Anopheles</taxon>
    </lineage>
</organism>
<keyword evidence="5" id="KW-0813">Transport</keyword>
<dbReference type="GO" id="GO:0036089">
    <property type="term" value="P:cleavage furrow formation"/>
    <property type="evidence" value="ECO:0007669"/>
    <property type="project" value="TreeGrafter"/>
</dbReference>
<dbReference type="GO" id="GO:0051639">
    <property type="term" value="P:actin filament network formation"/>
    <property type="evidence" value="ECO:0007669"/>
    <property type="project" value="TreeGrafter"/>
</dbReference>
<evidence type="ECO:0000256" key="1">
    <source>
        <dbReference type="ARBA" id="ARBA00004180"/>
    </source>
</evidence>
<dbReference type="GO" id="GO:0040038">
    <property type="term" value="P:polar body extrusion after meiotic divisions"/>
    <property type="evidence" value="ECO:0007669"/>
    <property type="project" value="TreeGrafter"/>
</dbReference>
<dbReference type="Pfam" id="PF16474">
    <property type="entry name" value="KIND"/>
    <property type="match status" value="1"/>
</dbReference>
<dbReference type="GO" id="GO:0048193">
    <property type="term" value="P:Golgi vesicle transport"/>
    <property type="evidence" value="ECO:0007669"/>
    <property type="project" value="TreeGrafter"/>
</dbReference>
<keyword evidence="7" id="KW-0963">Cytoplasm</keyword>
<keyword evidence="10" id="KW-0472">Membrane</keyword>
<dbReference type="GO" id="GO:0005938">
    <property type="term" value="C:cell cortex"/>
    <property type="evidence" value="ECO:0007669"/>
    <property type="project" value="TreeGrafter"/>
</dbReference>
<dbReference type="EMBL" id="AXCN02002320">
    <property type="status" value="NOT_ANNOTATED_CDS"/>
    <property type="molecule type" value="Genomic_DNA"/>
</dbReference>